<keyword evidence="10 14" id="KW-0833">Ubl conjugation pathway</keyword>
<keyword evidence="15" id="KW-0472">Membrane</keyword>
<keyword evidence="9" id="KW-0677">Repeat</keyword>
<keyword evidence="15" id="KW-1133">Transmembrane helix</keyword>
<evidence type="ECO:0000256" key="8">
    <source>
        <dbReference type="ARBA" id="ARBA00022679"/>
    </source>
</evidence>
<dbReference type="InterPro" id="IPR001611">
    <property type="entry name" value="Leu-rich_rpt"/>
</dbReference>
<evidence type="ECO:0000256" key="1">
    <source>
        <dbReference type="ARBA" id="ARBA00000900"/>
    </source>
</evidence>
<gene>
    <name evidence="17" type="ORF">DMX07_13990</name>
</gene>
<comment type="similarity">
    <text evidence="4 14">Belongs to the LRR-containing bacterial E3 ligase family.</text>
</comment>
<dbReference type="PROSITE" id="PS52053">
    <property type="entry name" value="NEL"/>
    <property type="match status" value="1"/>
</dbReference>
<evidence type="ECO:0000259" key="16">
    <source>
        <dbReference type="PROSITE" id="PS52053"/>
    </source>
</evidence>
<dbReference type="EC" id="2.3.2.27" evidence="5"/>
<dbReference type="GO" id="GO:0061630">
    <property type="term" value="F:ubiquitin protein ligase activity"/>
    <property type="evidence" value="ECO:0007669"/>
    <property type="project" value="UniProtKB-EC"/>
</dbReference>
<evidence type="ECO:0000256" key="11">
    <source>
        <dbReference type="ARBA" id="ARBA00022843"/>
    </source>
</evidence>
<keyword evidence="13 14" id="KW-1035">Host cytoplasm</keyword>
<dbReference type="Gene3D" id="1.20.58.360">
    <property type="entry name" value="Shigella T3SS effector IpaH defines"/>
    <property type="match status" value="1"/>
</dbReference>
<feature type="active site" description="Glycyl thioester intermediate" evidence="14">
    <location>
        <position position="1305"/>
    </location>
</feature>
<dbReference type="InterPro" id="IPR051071">
    <property type="entry name" value="LRR-bact_E3_ubiq_ligases"/>
</dbReference>
<dbReference type="InterPro" id="IPR029487">
    <property type="entry name" value="NEL_dom"/>
</dbReference>
<keyword evidence="7" id="KW-0433">Leucine-rich repeat</keyword>
<proteinExistence type="inferred from homology"/>
<dbReference type="Pfam" id="PF13855">
    <property type="entry name" value="LRR_8"/>
    <property type="match status" value="1"/>
</dbReference>
<keyword evidence="6 14" id="KW-0964">Secreted</keyword>
<dbReference type="GO" id="GO:0005576">
    <property type="term" value="C:extracellular region"/>
    <property type="evidence" value="ECO:0007669"/>
    <property type="project" value="UniProtKB-SubCell"/>
</dbReference>
<name>A0A2V4I3M9_9PSED</name>
<dbReference type="SMART" id="SM00369">
    <property type="entry name" value="LRR_TYP"/>
    <property type="match status" value="4"/>
</dbReference>
<dbReference type="PANTHER" id="PTHR47114:SF2">
    <property type="entry name" value="OLIGODENDROCYTE-MYELIN GLYCOPROTEIN"/>
    <property type="match status" value="1"/>
</dbReference>
<comment type="catalytic activity">
    <reaction evidence="1">
        <text>S-ubiquitinyl-[E2 ubiquitin-conjugating enzyme]-L-cysteine + [acceptor protein]-L-lysine = [E2 ubiquitin-conjugating enzyme]-L-cysteine + N(6)-ubiquitinyl-[acceptor protein]-L-lysine.</text>
        <dbReference type="EC" id="2.3.2.27"/>
    </reaction>
</comment>
<dbReference type="Pfam" id="PF20178">
    <property type="entry name" value="ToxA_N"/>
    <property type="match status" value="1"/>
</dbReference>
<evidence type="ECO:0000256" key="13">
    <source>
        <dbReference type="ARBA" id="ARBA00023200"/>
    </source>
</evidence>
<evidence type="ECO:0000256" key="7">
    <source>
        <dbReference type="ARBA" id="ARBA00022614"/>
    </source>
</evidence>
<evidence type="ECO:0000313" key="17">
    <source>
        <dbReference type="EMBL" id="PYB81233.1"/>
    </source>
</evidence>
<dbReference type="RefSeq" id="WP_110700730.1">
    <property type="nucleotide sequence ID" value="NZ_QJRO01000008.1"/>
</dbReference>
<dbReference type="InterPro" id="IPR046673">
    <property type="entry name" value="ToxA_N"/>
</dbReference>
<evidence type="ECO:0000256" key="10">
    <source>
        <dbReference type="ARBA" id="ARBA00022786"/>
    </source>
</evidence>
<evidence type="ECO:0000256" key="9">
    <source>
        <dbReference type="ARBA" id="ARBA00022737"/>
    </source>
</evidence>
<evidence type="ECO:0000256" key="4">
    <source>
        <dbReference type="ARBA" id="ARBA00009868"/>
    </source>
</evidence>
<evidence type="ECO:0000256" key="5">
    <source>
        <dbReference type="ARBA" id="ARBA00012483"/>
    </source>
</evidence>
<evidence type="ECO:0000256" key="15">
    <source>
        <dbReference type="SAM" id="Phobius"/>
    </source>
</evidence>
<feature type="transmembrane region" description="Helical" evidence="15">
    <location>
        <begin position="402"/>
        <end position="425"/>
    </location>
</feature>
<dbReference type="GO" id="GO:0016567">
    <property type="term" value="P:protein ubiquitination"/>
    <property type="evidence" value="ECO:0007669"/>
    <property type="project" value="InterPro"/>
</dbReference>
<dbReference type="InterPro" id="IPR003591">
    <property type="entry name" value="Leu-rich_rpt_typical-subtyp"/>
</dbReference>
<dbReference type="GO" id="GO:0030430">
    <property type="term" value="C:host cell cytoplasm"/>
    <property type="evidence" value="ECO:0007669"/>
    <property type="project" value="UniProtKB-SubCell"/>
</dbReference>
<dbReference type="Pfam" id="PF14496">
    <property type="entry name" value="NEL"/>
    <property type="match status" value="1"/>
</dbReference>
<evidence type="ECO:0000256" key="2">
    <source>
        <dbReference type="ARBA" id="ARBA00004192"/>
    </source>
</evidence>
<feature type="domain" description="NEL" evidence="16">
    <location>
        <begin position="1217"/>
        <end position="1509"/>
    </location>
</feature>
<keyword evidence="11 14" id="KW-0832">Ubl conjugation</keyword>
<keyword evidence="12" id="KW-0843">Virulence</keyword>
<reference evidence="17 18" key="1">
    <citation type="submission" date="2018-06" db="EMBL/GenBank/DDBJ databases">
        <title>Pseudomonas diversity within urban Lake Michigan freshwaters.</title>
        <authorList>
            <person name="Batrich M."/>
            <person name="Hatzopoulos T."/>
            <person name="Putonti C."/>
        </authorList>
    </citation>
    <scope>NUCLEOTIDE SEQUENCE [LARGE SCALE GENOMIC DNA]</scope>
    <source>
        <strain evidence="17 18">LBp-160603</strain>
    </source>
</reference>
<keyword evidence="8 14" id="KW-0808">Transferase</keyword>
<comment type="subcellular location">
    <subcellularLocation>
        <location evidence="2">Host cytoplasm</location>
    </subcellularLocation>
    <subcellularLocation>
        <location evidence="3">Secreted</location>
    </subcellularLocation>
</comment>
<dbReference type="PANTHER" id="PTHR47114">
    <property type="match status" value="1"/>
</dbReference>
<dbReference type="EMBL" id="QJRO01000008">
    <property type="protein sequence ID" value="PYB81233.1"/>
    <property type="molecule type" value="Genomic_DNA"/>
</dbReference>
<organism evidence="17 18">
    <name type="scientific">Pseudomonas soli</name>
    <dbReference type="NCBI Taxonomy" id="1306993"/>
    <lineage>
        <taxon>Bacteria</taxon>
        <taxon>Pseudomonadati</taxon>
        <taxon>Pseudomonadota</taxon>
        <taxon>Gammaproteobacteria</taxon>
        <taxon>Pseudomonadales</taxon>
        <taxon>Pseudomonadaceae</taxon>
        <taxon>Pseudomonas</taxon>
    </lineage>
</organism>
<keyword evidence="15" id="KW-0812">Transmembrane</keyword>
<protein>
    <recommendedName>
        <fullName evidence="5">RING-type E3 ubiquitin transferase</fullName>
        <ecNumber evidence="5">2.3.2.27</ecNumber>
    </recommendedName>
</protein>
<evidence type="ECO:0000256" key="14">
    <source>
        <dbReference type="PROSITE-ProRule" id="PRU01398"/>
    </source>
</evidence>
<dbReference type="Proteomes" id="UP000247620">
    <property type="component" value="Unassembled WGS sequence"/>
</dbReference>
<dbReference type="SUPFAM" id="SSF52075">
    <property type="entry name" value="Outer arm dynein light chain 1"/>
    <property type="match status" value="1"/>
</dbReference>
<accession>A0A2V4I3M9</accession>
<comment type="caution">
    <text evidence="17">The sequence shown here is derived from an EMBL/GenBank/DDBJ whole genome shotgun (WGS) entry which is preliminary data.</text>
</comment>
<comment type="PTM">
    <text evidence="14">Ubiquitinated in the presence of host E1 ubiquitin-activating enzyme, E2 ubiquitin-conjugating enzyme and ubiquitin.</text>
</comment>
<evidence type="ECO:0000313" key="18">
    <source>
        <dbReference type="Proteomes" id="UP000247620"/>
    </source>
</evidence>
<evidence type="ECO:0000256" key="12">
    <source>
        <dbReference type="ARBA" id="ARBA00023026"/>
    </source>
</evidence>
<evidence type="ECO:0000256" key="6">
    <source>
        <dbReference type="ARBA" id="ARBA00022525"/>
    </source>
</evidence>
<sequence length="1509" mass="167750">MPTDSDSGVAQSDDTLRLEQAFQDGLIAKRLPEWLHRLGDAPLAELSAALKTSLDCRQRLQTRWGRVQGIEAFVGAALQDVFDKRFTPGLDVGTLWFRQGYPVPLRGQYFTTRVPVSGTDYAQVPLVEAILRNFVASESMPNGQPRGNGLFDEAGGRLDQPSAIGFARLCRELDAGARYQRHLDAVLDPPGEQSMRELLARLLHSTLVVDACKANADGILSAAELNLLLRVCRNGEPQALDGAPVVVKQLRVLECALEQIIVFDVVDQGWLRNTSKRILCYIPGDPHGPWSAHPDLEHLSHKRLGRHLRDGAYLKFFSRFLRRRDSHRFFSAVIELYRDVAIWATRDLQVHMRPMPQPLFDHLAAARIAQIKDDAAVIAPPVAQLDRAVQQAHDRYLAAQGWLLVGLAGFFIPVVGAALLAVFAWDLLTEVFHGVEDWQDGDTSAALDHLTHVVRDLAVVAATAAGVSAARHAWGRSLLVDSLVPAQMENGETKLWNQDLAAYRSEAPPLAARQDSDGVQRLAGQAFIEMDGQHYPVQQHSVDGAWQLRPRAGFGPVLRGNGAGAWRLASAQPSCWQGARLMFRRLGRPFSELDAARVDAALSIHGIGTGNLRVLHMENQVPDPWLCDSVERLLLEARIGRAIMDLHSGVGSEDHELLRHARRLSEIPGLEGARLAGQIGVHRRRLLQALYDSGQEADTVAIATLRRIFTGLHRRAAQALLEGADADDYRRLVETGRIPMRLAESARASVARIRTVRVLEALHYDMPQSADLARVVIGLLEGVTGASRSIRWRLLDEHVGGTALVAGGDPATATGLLHLDGRFVRLDPQGNTVGEAGDLFEVMAAAYDADQLTALGLDAPFAASLRLAVRRRAVADRQAAERLLSPARPGALRAPSRLQDGRFGYLLSGRQPGRGWRRGRPQALIDRVHGLFPALEQAELDRWISAVQASGRPVEEVLATVRAQSELLRQHMDRWIRSVSGGEAREQRRYFGDALMRCWQRSTFEESVHRFPPIELWWSQMGARPGVLPELPDQIRLSRVAILSLRGMELEAVPDSFLQAFANLRVLELPGNRLTRLPAQLQHMRQLQCLDLCNNQIALDPGQSAVLAGCEALTYLNLSHNPLGRTFSVHAMTQLNELRLSGSRIAALPHGTLECQRLVTLDVRDNLITALPEGFYQAQLWTRGRVWLQGNPLTSEQRQRLLAALALPVAPVQLIEPDIPARMRWLDAIEDRHRDELGSAWALVDGNEHGEAFFDLLTGLTESADFRSPVGARDLAFRVLEMLQAMDADAELCNELFACARDVTCQDSITLRFSDLEVRLLVRQAQQGSVVGNRERALLHLGRQLWRLDAVDRIALEDVQARRAAGGNPDEIEVVLAYRLALRRDLDLPLRINDMLFRDFAGVGMQQVAQARERVLAAESSETVARSLAERDFWCRHLRHVYQARFDAFNAPYHARVEALMADRSLSEAARLEQIGQVQETQALAERTMMLEMTRHALELVVEQEIFVR</sequence>
<dbReference type="InterPro" id="IPR032675">
    <property type="entry name" value="LRR_dom_sf"/>
</dbReference>
<evidence type="ECO:0000256" key="3">
    <source>
        <dbReference type="ARBA" id="ARBA00004613"/>
    </source>
</evidence>
<dbReference type="Gene3D" id="3.80.10.10">
    <property type="entry name" value="Ribonuclease Inhibitor"/>
    <property type="match status" value="1"/>
</dbReference>